<comment type="caution">
    <text evidence="1">The sequence shown here is derived from an EMBL/GenBank/DDBJ whole genome shotgun (WGS) entry which is preliminary data.</text>
</comment>
<evidence type="ECO:0000313" key="1">
    <source>
        <dbReference type="EMBL" id="MCH79749.1"/>
    </source>
</evidence>
<dbReference type="Proteomes" id="UP000265520">
    <property type="component" value="Unassembled WGS sequence"/>
</dbReference>
<dbReference type="AlphaFoldDB" id="A0A392LXS6"/>
<dbReference type="EMBL" id="LXQA010000337">
    <property type="protein sequence ID" value="MCH79749.1"/>
    <property type="molecule type" value="Genomic_DNA"/>
</dbReference>
<organism evidence="1 2">
    <name type="scientific">Trifolium medium</name>
    <dbReference type="NCBI Taxonomy" id="97028"/>
    <lineage>
        <taxon>Eukaryota</taxon>
        <taxon>Viridiplantae</taxon>
        <taxon>Streptophyta</taxon>
        <taxon>Embryophyta</taxon>
        <taxon>Tracheophyta</taxon>
        <taxon>Spermatophyta</taxon>
        <taxon>Magnoliopsida</taxon>
        <taxon>eudicotyledons</taxon>
        <taxon>Gunneridae</taxon>
        <taxon>Pentapetalae</taxon>
        <taxon>rosids</taxon>
        <taxon>fabids</taxon>
        <taxon>Fabales</taxon>
        <taxon>Fabaceae</taxon>
        <taxon>Papilionoideae</taxon>
        <taxon>50 kb inversion clade</taxon>
        <taxon>NPAAA clade</taxon>
        <taxon>Hologalegina</taxon>
        <taxon>IRL clade</taxon>
        <taxon>Trifolieae</taxon>
        <taxon>Trifolium</taxon>
    </lineage>
</organism>
<sequence length="72" mass="8343">MNTRSIMSNLKIVKFENNKGFGDENLGIQGELIMQNVMKLLNTTLYYSFYRCIQALVATITVEAKRFEWFVG</sequence>
<evidence type="ECO:0000313" key="2">
    <source>
        <dbReference type="Proteomes" id="UP000265520"/>
    </source>
</evidence>
<reference evidence="1 2" key="1">
    <citation type="journal article" date="2018" name="Front. Plant Sci.">
        <title>Red Clover (Trifolium pratense) and Zigzag Clover (T. medium) - A Picture of Genomic Similarities and Differences.</title>
        <authorList>
            <person name="Dluhosova J."/>
            <person name="Istvanek J."/>
            <person name="Nedelnik J."/>
            <person name="Repkova J."/>
        </authorList>
    </citation>
    <scope>NUCLEOTIDE SEQUENCE [LARGE SCALE GENOMIC DNA]</scope>
    <source>
        <strain evidence="2">cv. 10/8</strain>
        <tissue evidence="1">Leaf</tissue>
    </source>
</reference>
<protein>
    <submittedName>
        <fullName evidence="1">Uncharacterized protein</fullName>
    </submittedName>
</protein>
<keyword evidence="2" id="KW-1185">Reference proteome</keyword>
<gene>
    <name evidence="1" type="ORF">A2U01_0000505</name>
</gene>
<accession>A0A392LXS6</accession>
<proteinExistence type="predicted"/>
<name>A0A392LXS6_9FABA</name>